<evidence type="ECO:0000313" key="4">
    <source>
        <dbReference type="Proteomes" id="UP000318017"/>
    </source>
</evidence>
<dbReference type="SMART" id="SM00901">
    <property type="entry name" value="FRG"/>
    <property type="match status" value="1"/>
</dbReference>
<dbReference type="InterPro" id="IPR014966">
    <property type="entry name" value="FRG-dom"/>
</dbReference>
<name>A0A518G9P0_9BACT</name>
<feature type="compositionally biased region" description="Polar residues" evidence="1">
    <location>
        <begin position="325"/>
        <end position="350"/>
    </location>
</feature>
<dbReference type="AlphaFoldDB" id="A0A518G9P0"/>
<feature type="domain" description="FRG" evidence="2">
    <location>
        <begin position="34"/>
        <end position="190"/>
    </location>
</feature>
<sequence>MTTENVEIIEIKSAKDFLAALRPSNDLWLASGSSIHPWVFRGHRNEQWKLEPTAWREQTLSSSRFMDVRSYVDEEIIERTISINSTFSNIHQIDKERIRGFVAQRRFEFLEVQAFCALVDDLGFTVPGGPISMELSLDFTSGSSLETPHHAVALAQHHGMHTRLIDWTRNPLAAAFFAAEKVNETDGKLCVWAFNRRALINNVDWKELFVPRSEIGFLHAQAGLFTYCPMADGLFLFNGRWPVMEEMISGNEYCEFAFRKLTLPWSEAPELRRLLYAESVSKAHLMPSYDNVRETLCNLWDEYERTAKLSANSGESVNNRDQRSKQQLTETASACSETNVQSLHGDSQTD</sequence>
<keyword evidence="4" id="KW-1185">Reference proteome</keyword>
<dbReference type="RefSeq" id="WP_197355336.1">
    <property type="nucleotide sequence ID" value="NZ_CP036298.1"/>
</dbReference>
<reference evidence="3 4" key="1">
    <citation type="submission" date="2019-02" db="EMBL/GenBank/DDBJ databases">
        <title>Deep-cultivation of Planctomycetes and their phenomic and genomic characterization uncovers novel biology.</title>
        <authorList>
            <person name="Wiegand S."/>
            <person name="Jogler M."/>
            <person name="Boedeker C."/>
            <person name="Pinto D."/>
            <person name="Vollmers J."/>
            <person name="Rivas-Marin E."/>
            <person name="Kohn T."/>
            <person name="Peeters S.H."/>
            <person name="Heuer A."/>
            <person name="Rast P."/>
            <person name="Oberbeckmann S."/>
            <person name="Bunk B."/>
            <person name="Jeske O."/>
            <person name="Meyerdierks A."/>
            <person name="Storesund J.E."/>
            <person name="Kallscheuer N."/>
            <person name="Luecker S."/>
            <person name="Lage O.M."/>
            <person name="Pohl T."/>
            <person name="Merkel B.J."/>
            <person name="Hornburger P."/>
            <person name="Mueller R.-W."/>
            <person name="Bruemmer F."/>
            <person name="Labrenz M."/>
            <person name="Spormann A.M."/>
            <person name="Op den Camp H."/>
            <person name="Overmann J."/>
            <person name="Amann R."/>
            <person name="Jetten M.S.M."/>
            <person name="Mascher T."/>
            <person name="Medema M.H."/>
            <person name="Devos D.P."/>
            <person name="Kaster A.-K."/>
            <person name="Ovreas L."/>
            <person name="Rohde M."/>
            <person name="Galperin M.Y."/>
            <person name="Jogler C."/>
        </authorList>
    </citation>
    <scope>NUCLEOTIDE SEQUENCE [LARGE SCALE GENOMIC DNA]</scope>
    <source>
        <strain evidence="3 4">Q31a</strain>
    </source>
</reference>
<dbReference type="EMBL" id="CP036298">
    <property type="protein sequence ID" value="QDV25314.1"/>
    <property type="molecule type" value="Genomic_DNA"/>
</dbReference>
<organism evidence="3 4">
    <name type="scientific">Aureliella helgolandensis</name>
    <dbReference type="NCBI Taxonomy" id="2527968"/>
    <lineage>
        <taxon>Bacteria</taxon>
        <taxon>Pseudomonadati</taxon>
        <taxon>Planctomycetota</taxon>
        <taxon>Planctomycetia</taxon>
        <taxon>Pirellulales</taxon>
        <taxon>Pirellulaceae</taxon>
        <taxon>Aureliella</taxon>
    </lineage>
</organism>
<protein>
    <submittedName>
        <fullName evidence="3">FRG domain protein</fullName>
    </submittedName>
</protein>
<gene>
    <name evidence="3" type="ORF">Q31a_36380</name>
</gene>
<evidence type="ECO:0000259" key="2">
    <source>
        <dbReference type="SMART" id="SM00901"/>
    </source>
</evidence>
<dbReference type="Pfam" id="PF08867">
    <property type="entry name" value="FRG"/>
    <property type="match status" value="1"/>
</dbReference>
<dbReference type="KEGG" id="ahel:Q31a_36380"/>
<dbReference type="Proteomes" id="UP000318017">
    <property type="component" value="Chromosome"/>
</dbReference>
<evidence type="ECO:0000256" key="1">
    <source>
        <dbReference type="SAM" id="MobiDB-lite"/>
    </source>
</evidence>
<feature type="region of interest" description="Disordered" evidence="1">
    <location>
        <begin position="311"/>
        <end position="350"/>
    </location>
</feature>
<evidence type="ECO:0000313" key="3">
    <source>
        <dbReference type="EMBL" id="QDV25314.1"/>
    </source>
</evidence>
<accession>A0A518G9P0</accession>
<proteinExistence type="predicted"/>